<keyword evidence="1" id="KW-0812">Transmembrane</keyword>
<gene>
    <name evidence="2" type="ORF">EGR_09018</name>
</gene>
<proteinExistence type="predicted"/>
<protein>
    <submittedName>
        <fullName evidence="2">Uncharacterized protein</fullName>
    </submittedName>
</protein>
<dbReference type="EMBL" id="APAU02000128">
    <property type="protein sequence ID" value="EUB56126.1"/>
    <property type="molecule type" value="Genomic_DNA"/>
</dbReference>
<evidence type="ECO:0000313" key="2">
    <source>
        <dbReference type="EMBL" id="EUB56126.1"/>
    </source>
</evidence>
<dbReference type="AlphaFoldDB" id="W6U6X5"/>
<organism evidence="2 3">
    <name type="scientific">Echinococcus granulosus</name>
    <name type="common">Hydatid tapeworm</name>
    <dbReference type="NCBI Taxonomy" id="6210"/>
    <lineage>
        <taxon>Eukaryota</taxon>
        <taxon>Metazoa</taxon>
        <taxon>Spiralia</taxon>
        <taxon>Lophotrochozoa</taxon>
        <taxon>Platyhelminthes</taxon>
        <taxon>Cestoda</taxon>
        <taxon>Eucestoda</taxon>
        <taxon>Cyclophyllidea</taxon>
        <taxon>Taeniidae</taxon>
        <taxon>Echinococcus</taxon>
        <taxon>Echinococcus granulosus group</taxon>
    </lineage>
</organism>
<comment type="caution">
    <text evidence="2">The sequence shown here is derived from an EMBL/GenBank/DDBJ whole genome shotgun (WGS) entry which is preliminary data.</text>
</comment>
<keyword evidence="1" id="KW-1133">Transmembrane helix</keyword>
<keyword evidence="1" id="KW-0472">Membrane</keyword>
<feature type="transmembrane region" description="Helical" evidence="1">
    <location>
        <begin position="118"/>
        <end position="140"/>
    </location>
</feature>
<dbReference type="Proteomes" id="UP000019149">
    <property type="component" value="Unassembled WGS sequence"/>
</dbReference>
<dbReference type="CTD" id="36344733"/>
<feature type="transmembrane region" description="Helical" evidence="1">
    <location>
        <begin position="79"/>
        <end position="98"/>
    </location>
</feature>
<keyword evidence="3" id="KW-1185">Reference proteome</keyword>
<dbReference type="RefSeq" id="XP_024347322.1">
    <property type="nucleotide sequence ID" value="XM_024498267.1"/>
</dbReference>
<dbReference type="GeneID" id="36344733"/>
<dbReference type="KEGG" id="egl:EGR_09018"/>
<evidence type="ECO:0000256" key="1">
    <source>
        <dbReference type="SAM" id="Phobius"/>
    </source>
</evidence>
<feature type="transmembrane region" description="Helical" evidence="1">
    <location>
        <begin position="6"/>
        <end position="25"/>
    </location>
</feature>
<accession>W6U6X5</accession>
<reference evidence="2 3" key="1">
    <citation type="journal article" date="2013" name="Nat. Genet.">
        <title>The genome of the hydatid tapeworm Echinococcus granulosus.</title>
        <authorList>
            <person name="Zheng H."/>
            <person name="Zhang W."/>
            <person name="Zhang L."/>
            <person name="Zhang Z."/>
            <person name="Li J."/>
            <person name="Lu G."/>
            <person name="Zhu Y."/>
            <person name="Wang Y."/>
            <person name="Huang Y."/>
            <person name="Liu J."/>
            <person name="Kang H."/>
            <person name="Chen J."/>
            <person name="Wang L."/>
            <person name="Chen A."/>
            <person name="Yu S."/>
            <person name="Gao Z."/>
            <person name="Jin L."/>
            <person name="Gu W."/>
            <person name="Wang Z."/>
            <person name="Zhao L."/>
            <person name="Shi B."/>
            <person name="Wen H."/>
            <person name="Lin R."/>
            <person name="Jones M.K."/>
            <person name="Brejova B."/>
            <person name="Vinar T."/>
            <person name="Zhao G."/>
            <person name="McManus D.P."/>
            <person name="Chen Z."/>
            <person name="Zhou Y."/>
            <person name="Wang S."/>
        </authorList>
    </citation>
    <scope>NUCLEOTIDE SEQUENCE [LARGE SCALE GENOMIC DNA]</scope>
</reference>
<name>W6U6X5_ECHGR</name>
<sequence>MSYFGFISLFIFSLVFIPSLIFHNFSMSATSPRIDWPIFAPNFAFQTDKFTGELLGFHAAWLFFPCNELSKEGILATPLCGLPSITLKLVLFFFLLTTNCRLTRLTSSSGSCQFDHQFIRVSIVGCLALMAVTMPGIGIAHMDSPQQQFQVKLYFNDLHIREEFPLCLVDLLCFIMQQAYQIKISWITQQNLSRRECTN</sequence>
<evidence type="ECO:0000313" key="3">
    <source>
        <dbReference type="Proteomes" id="UP000019149"/>
    </source>
</evidence>